<dbReference type="PROSITE" id="PS00012">
    <property type="entry name" value="PHOSPHOPANTETHEINE"/>
    <property type="match status" value="1"/>
</dbReference>
<accession>A0ABV8LMW7</accession>
<gene>
    <name evidence="4" type="ORF">ACFOZ4_14485</name>
</gene>
<reference evidence="5" key="1">
    <citation type="journal article" date="2019" name="Int. J. Syst. Evol. Microbiol.">
        <title>The Global Catalogue of Microorganisms (GCM) 10K type strain sequencing project: providing services to taxonomists for standard genome sequencing and annotation.</title>
        <authorList>
            <consortium name="The Broad Institute Genomics Platform"/>
            <consortium name="The Broad Institute Genome Sequencing Center for Infectious Disease"/>
            <person name="Wu L."/>
            <person name="Ma J."/>
        </authorList>
    </citation>
    <scope>NUCLEOTIDE SEQUENCE [LARGE SCALE GENOMIC DNA]</scope>
    <source>
        <strain evidence="5">CGMCC 4.7289</strain>
    </source>
</reference>
<dbReference type="EMBL" id="JBHSAY010000008">
    <property type="protein sequence ID" value="MFC4131813.1"/>
    <property type="molecule type" value="Genomic_DNA"/>
</dbReference>
<evidence type="ECO:0000259" key="3">
    <source>
        <dbReference type="PROSITE" id="PS50075"/>
    </source>
</evidence>
<evidence type="ECO:0000313" key="4">
    <source>
        <dbReference type="EMBL" id="MFC4131813.1"/>
    </source>
</evidence>
<dbReference type="InterPro" id="IPR006162">
    <property type="entry name" value="Ppantetheine_attach_site"/>
</dbReference>
<keyword evidence="2" id="KW-0597">Phosphoprotein</keyword>
<dbReference type="Pfam" id="PF00550">
    <property type="entry name" value="PP-binding"/>
    <property type="match status" value="1"/>
</dbReference>
<feature type="domain" description="Carrier" evidence="3">
    <location>
        <begin position="4"/>
        <end position="85"/>
    </location>
</feature>
<evidence type="ECO:0000313" key="5">
    <source>
        <dbReference type="Proteomes" id="UP001595816"/>
    </source>
</evidence>
<keyword evidence="5" id="KW-1185">Reference proteome</keyword>
<organism evidence="4 5">
    <name type="scientific">Hamadaea flava</name>
    <dbReference type="NCBI Taxonomy" id="1742688"/>
    <lineage>
        <taxon>Bacteria</taxon>
        <taxon>Bacillati</taxon>
        <taxon>Actinomycetota</taxon>
        <taxon>Actinomycetes</taxon>
        <taxon>Micromonosporales</taxon>
        <taxon>Micromonosporaceae</taxon>
        <taxon>Hamadaea</taxon>
    </lineage>
</organism>
<evidence type="ECO:0000256" key="1">
    <source>
        <dbReference type="ARBA" id="ARBA00022450"/>
    </source>
</evidence>
<name>A0ABV8LMW7_9ACTN</name>
<proteinExistence type="predicted"/>
<dbReference type="InterPro" id="IPR036736">
    <property type="entry name" value="ACP-like_sf"/>
</dbReference>
<protein>
    <submittedName>
        <fullName evidence="4">Acyl carrier protein</fullName>
    </submittedName>
</protein>
<evidence type="ECO:0000256" key="2">
    <source>
        <dbReference type="ARBA" id="ARBA00022553"/>
    </source>
</evidence>
<dbReference type="SUPFAM" id="SSF47336">
    <property type="entry name" value="ACP-like"/>
    <property type="match status" value="1"/>
</dbReference>
<dbReference type="Proteomes" id="UP001595816">
    <property type="component" value="Unassembled WGS sequence"/>
</dbReference>
<dbReference type="Gene3D" id="1.10.1200.10">
    <property type="entry name" value="ACP-like"/>
    <property type="match status" value="1"/>
</dbReference>
<sequence>MATPTTDQITSTLIRILCDIKGRDVAPDLADDDNALRALNLDSLDTVELSVRLEKDFGVEFGKDPADLAALESLPGLAGLVRGRMPA</sequence>
<dbReference type="RefSeq" id="WP_253763368.1">
    <property type="nucleotide sequence ID" value="NZ_JAMZDZ010000001.1"/>
</dbReference>
<dbReference type="InterPro" id="IPR009081">
    <property type="entry name" value="PP-bd_ACP"/>
</dbReference>
<dbReference type="PROSITE" id="PS50075">
    <property type="entry name" value="CARRIER"/>
    <property type="match status" value="1"/>
</dbReference>
<keyword evidence="1" id="KW-0596">Phosphopantetheine</keyword>
<comment type="caution">
    <text evidence="4">The sequence shown here is derived from an EMBL/GenBank/DDBJ whole genome shotgun (WGS) entry which is preliminary data.</text>
</comment>